<proteinExistence type="predicted"/>
<protein>
    <recommendedName>
        <fullName evidence="2">SWIM-type domain-containing protein</fullName>
    </recommendedName>
</protein>
<keyword evidence="4" id="KW-1185">Reference proteome</keyword>
<dbReference type="InterPro" id="IPR007527">
    <property type="entry name" value="Znf_SWIM"/>
</dbReference>
<dbReference type="PROSITE" id="PS50966">
    <property type="entry name" value="ZF_SWIM"/>
    <property type="match status" value="1"/>
</dbReference>
<keyword evidence="1" id="KW-0862">Zinc</keyword>
<dbReference type="STRING" id="666510.ASAC_1048"/>
<evidence type="ECO:0000313" key="4">
    <source>
        <dbReference type="Proteomes" id="UP000000346"/>
    </source>
</evidence>
<organism evidence="3 4">
    <name type="scientific">Acidilobus saccharovorans (strain DSM 16705 / JCM 18335 / VKM B-2471 / 345-15)</name>
    <dbReference type="NCBI Taxonomy" id="666510"/>
    <lineage>
        <taxon>Archaea</taxon>
        <taxon>Thermoproteota</taxon>
        <taxon>Thermoprotei</taxon>
        <taxon>Acidilobales</taxon>
        <taxon>Acidilobaceae</taxon>
        <taxon>Acidilobus</taxon>
    </lineage>
</organism>
<dbReference type="AlphaFoldDB" id="D9Q2B5"/>
<dbReference type="Proteomes" id="UP000000346">
    <property type="component" value="Chromosome"/>
</dbReference>
<keyword evidence="1" id="KW-0479">Metal-binding</keyword>
<dbReference type="GO" id="GO:0008270">
    <property type="term" value="F:zinc ion binding"/>
    <property type="evidence" value="ECO:0007669"/>
    <property type="project" value="UniProtKB-KW"/>
</dbReference>
<dbReference type="InParanoid" id="D9Q2B5"/>
<feature type="domain" description="SWIM-type" evidence="2">
    <location>
        <begin position="57"/>
        <end position="94"/>
    </location>
</feature>
<evidence type="ECO:0000256" key="1">
    <source>
        <dbReference type="PROSITE-ProRule" id="PRU00325"/>
    </source>
</evidence>
<dbReference type="KEGG" id="asc:ASAC_1048"/>
<dbReference type="HOGENOM" id="CLU_1840454_0_0_2"/>
<dbReference type="EMBL" id="CP001742">
    <property type="protein sequence ID" value="ADL19453.1"/>
    <property type="molecule type" value="Genomic_DNA"/>
</dbReference>
<evidence type="ECO:0000259" key="2">
    <source>
        <dbReference type="PROSITE" id="PS50966"/>
    </source>
</evidence>
<evidence type="ECO:0000313" key="3">
    <source>
        <dbReference type="EMBL" id="ADL19453.1"/>
    </source>
</evidence>
<name>D9Q2B5_ACIS3</name>
<keyword evidence="1" id="KW-0863">Zinc-finger</keyword>
<gene>
    <name evidence="3" type="ordered locus">ASAC_1048</name>
</gene>
<accession>D9Q2B5</accession>
<sequence length="139" mass="15753">MALLRSYPKSWESSITEEETSQRYVKIRSGRLELWVYMGAHGDHLIVPAAPRERTSRSADVKPIYCSCEGFQRRLLSEDEFGCTHVIAFSKALRRGGKPHSLEGLPIDDMLKIVNEVLTLGQSVTLRRILYSNVQKSTS</sequence>
<dbReference type="eggNOG" id="arCOG01120">
    <property type="taxonomic scope" value="Archaea"/>
</dbReference>
<reference evidence="3 4" key="1">
    <citation type="journal article" date="2010" name="Appl. Environ. Microbiol.">
        <title>The genome sequence of the crenarchaeon Acidilobus saccharovorans supports a new order, Acidilobales, and suggests an important ecological role in terrestrial acidic hot springs.</title>
        <authorList>
            <person name="Mardanov A.V."/>
            <person name="Svetlitchnyi V.A."/>
            <person name="Beletsky A.V."/>
            <person name="Prokofeva M.I."/>
            <person name="Bonch-Osmolovskaya E.A."/>
            <person name="Ravin N.V."/>
            <person name="Skryabin K.G."/>
        </authorList>
    </citation>
    <scope>NUCLEOTIDE SEQUENCE [LARGE SCALE GENOMIC DNA]</scope>
    <source>
        <strain evidence="4">DSM 16705 / JCM 18335 / VKM B-2471 / 345-15</strain>
    </source>
</reference>